<dbReference type="AlphaFoldDB" id="A0A239EJY1"/>
<proteinExistence type="predicted"/>
<dbReference type="RefSeq" id="WP_089207377.1">
    <property type="nucleotide sequence ID" value="NZ_FZOD01000009.1"/>
</dbReference>
<sequence length="257" mass="27726">MIDQPFELTDVHQMVNRVGRAVLVTVLGLAHNGSRSHGTVTVFDKSDPKRGFVTPDRELLLIVTRDDWCLDRYEDGNVAWREASPEAKSARYANRVPKDVLLGPEMIHATAAVDVNVAFRGSPDGSGTCTAARRTVTFARDEQIQSVLVPLPAQGSPAFAFVTLVNPRWLTTGDYRIQAGITGMMPDCPTFVHEAPTESEEYARLTAVPATEDGSDDAPLDVEALRAMIASSEAEAAEDLPAPLVVRSGALVLTLDG</sequence>
<gene>
    <name evidence="1" type="ORF">SAMN05216276_1009164</name>
</gene>
<dbReference type="Proteomes" id="UP000198282">
    <property type="component" value="Unassembled WGS sequence"/>
</dbReference>
<accession>A0A239EJY1</accession>
<evidence type="ECO:0000313" key="1">
    <source>
        <dbReference type="EMBL" id="SNS44353.1"/>
    </source>
</evidence>
<evidence type="ECO:0000313" key="2">
    <source>
        <dbReference type="Proteomes" id="UP000198282"/>
    </source>
</evidence>
<reference evidence="1 2" key="1">
    <citation type="submission" date="2017-06" db="EMBL/GenBank/DDBJ databases">
        <authorList>
            <person name="Kim H.J."/>
            <person name="Triplett B.A."/>
        </authorList>
    </citation>
    <scope>NUCLEOTIDE SEQUENCE [LARGE SCALE GENOMIC DNA]</scope>
    <source>
        <strain evidence="1 2">CGMCC 4.2132</strain>
    </source>
</reference>
<name>A0A239EJY1_9ACTN</name>
<protein>
    <submittedName>
        <fullName evidence="1">Uncharacterized protein</fullName>
    </submittedName>
</protein>
<organism evidence="1 2">
    <name type="scientific">Streptosporangium subroseum</name>
    <dbReference type="NCBI Taxonomy" id="106412"/>
    <lineage>
        <taxon>Bacteria</taxon>
        <taxon>Bacillati</taxon>
        <taxon>Actinomycetota</taxon>
        <taxon>Actinomycetes</taxon>
        <taxon>Streptosporangiales</taxon>
        <taxon>Streptosporangiaceae</taxon>
        <taxon>Streptosporangium</taxon>
    </lineage>
</organism>
<keyword evidence="2" id="KW-1185">Reference proteome</keyword>
<dbReference type="EMBL" id="FZOD01000009">
    <property type="protein sequence ID" value="SNS44353.1"/>
    <property type="molecule type" value="Genomic_DNA"/>
</dbReference>